<dbReference type="Proteomes" id="UP001236663">
    <property type="component" value="Unassembled WGS sequence"/>
</dbReference>
<evidence type="ECO:0000256" key="1">
    <source>
        <dbReference type="SAM" id="Phobius"/>
    </source>
</evidence>
<keyword evidence="1" id="KW-1133">Transmembrane helix</keyword>
<dbReference type="RefSeq" id="WP_163384649.1">
    <property type="nucleotide sequence ID" value="NZ_JAUFQS010000003.1"/>
</dbReference>
<feature type="transmembrane region" description="Helical" evidence="1">
    <location>
        <begin position="7"/>
        <end position="28"/>
    </location>
</feature>
<keyword evidence="3" id="KW-1185">Reference proteome</keyword>
<organism evidence="2 3">
    <name type="scientific">Cyclobacterium jeungdonense</name>
    <dbReference type="NCBI Taxonomy" id="708087"/>
    <lineage>
        <taxon>Bacteria</taxon>
        <taxon>Pseudomonadati</taxon>
        <taxon>Bacteroidota</taxon>
        <taxon>Cytophagia</taxon>
        <taxon>Cytophagales</taxon>
        <taxon>Cyclobacteriaceae</taxon>
        <taxon>Cyclobacterium</taxon>
    </lineage>
</organism>
<evidence type="ECO:0008006" key="4">
    <source>
        <dbReference type="Google" id="ProtNLM"/>
    </source>
</evidence>
<accession>A0ABT8C133</accession>
<sequence length="154" mass="17221">MQHLPTNLRLLMGAGLLILVLAGIGVYFQTEQSETDTIPKEGETRNAEAPLQVEGIEAQIENGIHVPTGLIAGEGLSLVIAHCTACHSAKLVTQNRADREGWERMIQWMQRTQNLWDLGEQEAAILDYLSENYAPVQTGRRPPLTNIDWYELKE</sequence>
<comment type="caution">
    <text evidence="2">The sequence shown here is derived from an EMBL/GenBank/DDBJ whole genome shotgun (WGS) entry which is preliminary data.</text>
</comment>
<dbReference type="SUPFAM" id="SSF46626">
    <property type="entry name" value="Cytochrome c"/>
    <property type="match status" value="1"/>
</dbReference>
<protein>
    <recommendedName>
        <fullName evidence="4">Sulfite dehydrogenase (Cytochrome) subunit SorB</fullName>
    </recommendedName>
</protein>
<evidence type="ECO:0000313" key="3">
    <source>
        <dbReference type="Proteomes" id="UP001236663"/>
    </source>
</evidence>
<proteinExistence type="predicted"/>
<dbReference type="EMBL" id="JAUFQS010000003">
    <property type="protein sequence ID" value="MDN3686484.1"/>
    <property type="molecule type" value="Genomic_DNA"/>
</dbReference>
<reference evidence="3" key="1">
    <citation type="journal article" date="2019" name="Int. J. Syst. Evol. Microbiol.">
        <title>The Global Catalogue of Microorganisms (GCM) 10K type strain sequencing project: providing services to taxonomists for standard genome sequencing and annotation.</title>
        <authorList>
            <consortium name="The Broad Institute Genomics Platform"/>
            <consortium name="The Broad Institute Genome Sequencing Center for Infectious Disease"/>
            <person name="Wu L."/>
            <person name="Ma J."/>
        </authorList>
    </citation>
    <scope>NUCLEOTIDE SEQUENCE [LARGE SCALE GENOMIC DNA]</scope>
    <source>
        <strain evidence="3">CECT 7706</strain>
    </source>
</reference>
<evidence type="ECO:0000313" key="2">
    <source>
        <dbReference type="EMBL" id="MDN3686484.1"/>
    </source>
</evidence>
<name>A0ABT8C133_9BACT</name>
<keyword evidence="1" id="KW-0812">Transmembrane</keyword>
<keyword evidence="1" id="KW-0472">Membrane</keyword>
<dbReference type="InterPro" id="IPR036909">
    <property type="entry name" value="Cyt_c-like_dom_sf"/>
</dbReference>
<gene>
    <name evidence="2" type="ORF">QWZ15_01475</name>
</gene>
<dbReference type="Gene3D" id="1.10.760.10">
    <property type="entry name" value="Cytochrome c-like domain"/>
    <property type="match status" value="1"/>
</dbReference>